<protein>
    <submittedName>
        <fullName evidence="3">VanZ family protein</fullName>
    </submittedName>
</protein>
<dbReference type="NCBIfam" id="NF037970">
    <property type="entry name" value="vanZ_1"/>
    <property type="match status" value="1"/>
</dbReference>
<gene>
    <name evidence="3" type="ORF">K0U00_21815</name>
</gene>
<feature type="transmembrane region" description="Helical" evidence="1">
    <location>
        <begin position="32"/>
        <end position="50"/>
    </location>
</feature>
<proteinExistence type="predicted"/>
<name>A0ABS7C6Y7_9BACL</name>
<evidence type="ECO:0000259" key="2">
    <source>
        <dbReference type="Pfam" id="PF04892"/>
    </source>
</evidence>
<evidence type="ECO:0000313" key="3">
    <source>
        <dbReference type="EMBL" id="MBW7456678.1"/>
    </source>
</evidence>
<dbReference type="Pfam" id="PF04892">
    <property type="entry name" value="VanZ"/>
    <property type="match status" value="1"/>
</dbReference>
<keyword evidence="1" id="KW-0472">Membrane</keyword>
<keyword evidence="1" id="KW-0812">Transmembrane</keyword>
<evidence type="ECO:0000256" key="1">
    <source>
        <dbReference type="SAM" id="Phobius"/>
    </source>
</evidence>
<accession>A0ABS7C6Y7</accession>
<evidence type="ECO:0000313" key="4">
    <source>
        <dbReference type="Proteomes" id="UP001519887"/>
    </source>
</evidence>
<keyword evidence="4" id="KW-1185">Reference proteome</keyword>
<dbReference type="InterPro" id="IPR006976">
    <property type="entry name" value="VanZ-like"/>
</dbReference>
<comment type="caution">
    <text evidence="3">The sequence shown here is derived from an EMBL/GenBank/DDBJ whole genome shotgun (WGS) entry which is preliminary data.</text>
</comment>
<reference evidence="3 4" key="1">
    <citation type="submission" date="2021-07" db="EMBL/GenBank/DDBJ databases">
        <title>Paenibacillus radiodurans sp. nov., isolated from the southeastern edge of Tengger Desert.</title>
        <authorList>
            <person name="Zhang G."/>
        </authorList>
    </citation>
    <scope>NUCLEOTIDE SEQUENCE [LARGE SCALE GENOMIC DNA]</scope>
    <source>
        <strain evidence="3 4">CCM 7311</strain>
    </source>
</reference>
<keyword evidence="1" id="KW-1133">Transmembrane helix</keyword>
<dbReference type="Proteomes" id="UP001519887">
    <property type="component" value="Unassembled WGS sequence"/>
</dbReference>
<feature type="transmembrane region" description="Helical" evidence="1">
    <location>
        <begin position="76"/>
        <end position="93"/>
    </location>
</feature>
<organism evidence="3 4">
    <name type="scientific">Paenibacillus sepulcri</name>
    <dbReference type="NCBI Taxonomy" id="359917"/>
    <lineage>
        <taxon>Bacteria</taxon>
        <taxon>Bacillati</taxon>
        <taxon>Bacillota</taxon>
        <taxon>Bacilli</taxon>
        <taxon>Bacillales</taxon>
        <taxon>Paenibacillaceae</taxon>
        <taxon>Paenibacillus</taxon>
    </lineage>
</organism>
<dbReference type="EMBL" id="JAHZIK010000638">
    <property type="protein sequence ID" value="MBW7456678.1"/>
    <property type="molecule type" value="Genomic_DNA"/>
</dbReference>
<sequence>MKLSGLLLAVYQQYCIEGDPVKQTLHANKRRSLLYAIPALAVMAAIFLLSSRTGDEINHFLPWFQKLFPAMSSFDWGHFMAYFVLALAFDYGFGTRADSWSMKILIVALCGLYGLTDEYHQSLVGGRTPDLQDIRNDCIGGAIAMAVTAIPAVRRRWRKITS</sequence>
<feature type="domain" description="VanZ-like" evidence="2">
    <location>
        <begin position="39"/>
        <end position="148"/>
    </location>
</feature>